<feature type="domain" description="Plastocyanin-like" evidence="5">
    <location>
        <begin position="663"/>
        <end position="769"/>
    </location>
</feature>
<feature type="compositionally biased region" description="Acidic residues" evidence="3">
    <location>
        <begin position="420"/>
        <end position="429"/>
    </location>
</feature>
<dbReference type="PANTHER" id="PTHR11709:SF482">
    <property type="entry name" value="COPPER-CONTAINING NITRITE REDUCTASE"/>
    <property type="match status" value="1"/>
</dbReference>
<comment type="caution">
    <text evidence="7">The sequence shown here is derived from an EMBL/GenBank/DDBJ whole genome shotgun (WGS) entry which is preliminary data.</text>
</comment>
<gene>
    <name evidence="7" type="ORF">FHS18_004372</name>
</gene>
<reference evidence="7 8" key="1">
    <citation type="submission" date="2020-08" db="EMBL/GenBank/DDBJ databases">
        <title>Genomic Encyclopedia of Type Strains, Phase III (KMG-III): the genomes of soil and plant-associated and newly described type strains.</title>
        <authorList>
            <person name="Whitman W."/>
        </authorList>
    </citation>
    <scope>NUCLEOTIDE SEQUENCE [LARGE SCALE GENOMIC DNA]</scope>
    <source>
        <strain evidence="7 8">CECT 5862</strain>
    </source>
</reference>
<dbReference type="Gene3D" id="2.60.40.420">
    <property type="entry name" value="Cupredoxins - blue copper proteins"/>
    <property type="match status" value="3"/>
</dbReference>
<keyword evidence="8" id="KW-1185">Reference proteome</keyword>
<sequence>MYSLLVGLTLIPPILLIVFGWIAGTKASRLLFSPSAPLMRKKARKLISWTFILTIPAAASCTGAALLMLDYDPVYWQDRVYVQAPLVALPLIAAWFIAVPRLLLLRRELSRYEAEAPLMAQTRAKAAHPGIVVPFQASAWGGAAVLFIALIMPAPIDWLSTAFPAALTLLVWYVLWIRHGRRSHKASNPEAVLISRPWRSAFGGLGVALFLSAIMGLFVYLAYENSRLPSRIDMASGEADFGGGSELAHVHDGSEVPEGLRVISVSDLTGPQDGEPDQTFTLTAEKKNVTLSSGTMVEAWTFNGQIPGPQLRVKQGELVEVTLVNRDIEDGATIHWHGLDVPNAEDGVAGATQDAVMPGQTHTYRFVAEQTGTFWYHSHQHSREAVSKGLFGSLIVEPADLVQPEPDTDTDAAVDEEQLEADGLTEPEINEPAAESGSDAGDEILAGADGLNSGLTLASLTLTEQSSAWTAEGEAAAETATEAETAEAPVEAVDAAAAEERDFTVMTHLWGSTFAIGANDQVQRFDVAPGTQVRMRLINTDDWVRQSYMLVGTSFQVAAIDGTDLNAPGMLTNEKLVLTTGGRYDLTFTMPDGPVYLSVAGREDLGLFLSPDGNGDIPSIPAMKAFDPLHYGEPSETAFDANSTFDRSFTMVLDNMLGFYNGTFDQLYTMNGEVFPNTPMYMVREGDLVKMTIVNRGMVDHPMHLHGHHALVLSRNGEPADGSAWWTDTLDVQPGETYEIAFRADNPGLWMDHCHNLVHAKAGMSMHLMYEGIAAPYTVGEETQNHPE</sequence>
<dbReference type="CDD" id="cd04202">
    <property type="entry name" value="CuRO_D2_2dMcoN_like"/>
    <property type="match status" value="1"/>
</dbReference>
<dbReference type="GO" id="GO:0016491">
    <property type="term" value="F:oxidoreductase activity"/>
    <property type="evidence" value="ECO:0007669"/>
    <property type="project" value="UniProtKB-KW"/>
</dbReference>
<accession>A0A7W5FPE9</accession>
<evidence type="ECO:0000259" key="6">
    <source>
        <dbReference type="Pfam" id="PF07732"/>
    </source>
</evidence>
<evidence type="ECO:0000256" key="4">
    <source>
        <dbReference type="SAM" id="Phobius"/>
    </source>
</evidence>
<dbReference type="InterPro" id="IPR008972">
    <property type="entry name" value="Cupredoxin"/>
</dbReference>
<dbReference type="PANTHER" id="PTHR11709">
    <property type="entry name" value="MULTI-COPPER OXIDASE"/>
    <property type="match status" value="1"/>
</dbReference>
<proteinExistence type="predicted"/>
<keyword evidence="4" id="KW-0472">Membrane</keyword>
<dbReference type="RefSeq" id="WP_183602394.1">
    <property type="nucleotide sequence ID" value="NZ_JACHXK010000011.1"/>
</dbReference>
<dbReference type="InterPro" id="IPR045087">
    <property type="entry name" value="Cu-oxidase_fam"/>
</dbReference>
<feature type="transmembrane region" description="Helical" evidence="4">
    <location>
        <begin position="126"/>
        <end position="152"/>
    </location>
</feature>
<dbReference type="InterPro" id="IPR002355">
    <property type="entry name" value="Cu_oxidase_Cu_BS"/>
</dbReference>
<dbReference type="GO" id="GO:0005507">
    <property type="term" value="F:copper ion binding"/>
    <property type="evidence" value="ECO:0007669"/>
    <property type="project" value="InterPro"/>
</dbReference>
<feature type="transmembrane region" description="Helical" evidence="4">
    <location>
        <begin position="198"/>
        <end position="223"/>
    </location>
</feature>
<dbReference type="SUPFAM" id="SSF49503">
    <property type="entry name" value="Cupredoxins"/>
    <property type="match status" value="3"/>
</dbReference>
<feature type="transmembrane region" description="Helical" evidence="4">
    <location>
        <begin position="81"/>
        <end position="105"/>
    </location>
</feature>
<organism evidence="7 8">
    <name type="scientific">Paenibacillus phyllosphaerae</name>
    <dbReference type="NCBI Taxonomy" id="274593"/>
    <lineage>
        <taxon>Bacteria</taxon>
        <taxon>Bacillati</taxon>
        <taxon>Bacillota</taxon>
        <taxon>Bacilli</taxon>
        <taxon>Bacillales</taxon>
        <taxon>Paenibacillaceae</taxon>
        <taxon>Paenibacillus</taxon>
    </lineage>
</organism>
<protein>
    <submittedName>
        <fullName evidence="7">FtsP/CotA-like multicopper oxidase with cupredoxin domain</fullName>
    </submittedName>
</protein>
<dbReference type="Pfam" id="PF07731">
    <property type="entry name" value="Cu-oxidase_2"/>
    <property type="match status" value="1"/>
</dbReference>
<keyword evidence="2" id="KW-0560">Oxidoreductase</keyword>
<evidence type="ECO:0000259" key="5">
    <source>
        <dbReference type="Pfam" id="PF07731"/>
    </source>
</evidence>
<dbReference type="Pfam" id="PF07732">
    <property type="entry name" value="Cu-oxidase_3"/>
    <property type="match status" value="1"/>
</dbReference>
<keyword evidence="4" id="KW-0812">Transmembrane</keyword>
<feature type="transmembrane region" description="Helical" evidence="4">
    <location>
        <begin position="46"/>
        <end position="69"/>
    </location>
</feature>
<feature type="region of interest" description="Disordered" evidence="3">
    <location>
        <begin position="420"/>
        <end position="447"/>
    </location>
</feature>
<dbReference type="EMBL" id="JACHXK010000011">
    <property type="protein sequence ID" value="MBB3112286.1"/>
    <property type="molecule type" value="Genomic_DNA"/>
</dbReference>
<evidence type="ECO:0000256" key="3">
    <source>
        <dbReference type="SAM" id="MobiDB-lite"/>
    </source>
</evidence>
<evidence type="ECO:0000256" key="1">
    <source>
        <dbReference type="ARBA" id="ARBA00022723"/>
    </source>
</evidence>
<evidence type="ECO:0000256" key="2">
    <source>
        <dbReference type="ARBA" id="ARBA00023002"/>
    </source>
</evidence>
<feature type="domain" description="Plastocyanin-like" evidence="6">
    <location>
        <begin position="284"/>
        <end position="399"/>
    </location>
</feature>
<dbReference type="AlphaFoldDB" id="A0A7W5FPE9"/>
<keyword evidence="1" id="KW-0479">Metal-binding</keyword>
<dbReference type="PROSITE" id="PS00080">
    <property type="entry name" value="MULTICOPPER_OXIDASE2"/>
    <property type="match status" value="1"/>
</dbReference>
<feature type="transmembrane region" description="Helical" evidence="4">
    <location>
        <begin position="6"/>
        <end position="25"/>
    </location>
</feature>
<dbReference type="InterPro" id="IPR011707">
    <property type="entry name" value="Cu-oxidase-like_N"/>
</dbReference>
<evidence type="ECO:0000313" key="7">
    <source>
        <dbReference type="EMBL" id="MBB3112286.1"/>
    </source>
</evidence>
<dbReference type="Proteomes" id="UP000570361">
    <property type="component" value="Unassembled WGS sequence"/>
</dbReference>
<name>A0A7W5FPE9_9BACL</name>
<evidence type="ECO:0000313" key="8">
    <source>
        <dbReference type="Proteomes" id="UP000570361"/>
    </source>
</evidence>
<keyword evidence="4" id="KW-1133">Transmembrane helix</keyword>
<dbReference type="InterPro" id="IPR011706">
    <property type="entry name" value="Cu-oxidase_C"/>
</dbReference>
<feature type="transmembrane region" description="Helical" evidence="4">
    <location>
        <begin position="158"/>
        <end position="177"/>
    </location>
</feature>